<reference evidence="2" key="1">
    <citation type="journal article" date="2019" name="Int. J. Syst. Evol. Microbiol.">
        <title>The Global Catalogue of Microorganisms (GCM) 10K type strain sequencing project: providing services to taxonomists for standard genome sequencing and annotation.</title>
        <authorList>
            <consortium name="The Broad Institute Genomics Platform"/>
            <consortium name="The Broad Institute Genome Sequencing Center for Infectious Disease"/>
            <person name="Wu L."/>
            <person name="Ma J."/>
        </authorList>
    </citation>
    <scope>NUCLEOTIDE SEQUENCE [LARGE SCALE GENOMIC DNA]</scope>
    <source>
        <strain evidence="2">JCM 17316</strain>
    </source>
</reference>
<comment type="caution">
    <text evidence="1">The sequence shown here is derived from an EMBL/GenBank/DDBJ whole genome shotgun (WGS) entry which is preliminary data.</text>
</comment>
<keyword evidence="2" id="KW-1185">Reference proteome</keyword>
<organism evidence="1 2">
    <name type="scientific">Actinomadura keratinilytica</name>
    <dbReference type="NCBI Taxonomy" id="547461"/>
    <lineage>
        <taxon>Bacteria</taxon>
        <taxon>Bacillati</taxon>
        <taxon>Actinomycetota</taxon>
        <taxon>Actinomycetes</taxon>
        <taxon>Streptosporangiales</taxon>
        <taxon>Thermomonosporaceae</taxon>
        <taxon>Actinomadura</taxon>
    </lineage>
</organism>
<sequence length="137" mass="14302">MGEAHLEQDARPAIHVVLARPWNIVGFREGNGCQLGEVAVVGAFGVGVEEGVDDGAVPVCGVGVFEEIVRVVVLCCRGEGEDTGLAGFAEPMWSRIVEGGVRGGLGAVAGRSQRAVAVLGEDVLVPTADLGWRPQRW</sequence>
<evidence type="ECO:0000313" key="1">
    <source>
        <dbReference type="EMBL" id="GAA4137580.1"/>
    </source>
</evidence>
<name>A0ABP7YKF7_9ACTN</name>
<protein>
    <submittedName>
        <fullName evidence="1">Uncharacterized protein</fullName>
    </submittedName>
</protein>
<accession>A0ABP7YKF7</accession>
<dbReference type="RefSeq" id="WP_345020140.1">
    <property type="nucleotide sequence ID" value="NZ_BAABDO010000024.1"/>
</dbReference>
<dbReference type="Proteomes" id="UP001500266">
    <property type="component" value="Unassembled WGS sequence"/>
</dbReference>
<gene>
    <name evidence="1" type="ORF">GCM10022416_22210</name>
</gene>
<evidence type="ECO:0000313" key="2">
    <source>
        <dbReference type="Proteomes" id="UP001500266"/>
    </source>
</evidence>
<proteinExistence type="predicted"/>
<dbReference type="EMBL" id="BAABDO010000024">
    <property type="protein sequence ID" value="GAA4137580.1"/>
    <property type="molecule type" value="Genomic_DNA"/>
</dbReference>